<dbReference type="EMBL" id="WNYA01000191">
    <property type="protein sequence ID" value="KAG8549365.1"/>
    <property type="molecule type" value="Genomic_DNA"/>
</dbReference>
<reference evidence="2" key="1">
    <citation type="thesis" date="2020" institute="ProQuest LLC" country="789 East Eisenhower Parkway, Ann Arbor, MI, USA">
        <title>Comparative Genomics and Chromosome Evolution.</title>
        <authorList>
            <person name="Mudd A.B."/>
        </authorList>
    </citation>
    <scope>NUCLEOTIDE SEQUENCE</scope>
    <source>
        <strain evidence="2">237g6f4</strain>
        <tissue evidence="2">Blood</tissue>
    </source>
</reference>
<protein>
    <submittedName>
        <fullName evidence="2">Uncharacterized protein</fullName>
    </submittedName>
</protein>
<evidence type="ECO:0000256" key="1">
    <source>
        <dbReference type="SAM" id="Phobius"/>
    </source>
</evidence>
<sequence length="151" mass="17042">MLALTQGEQCQICALPGMMETLQRKSRTRRKRKELLLGQMCFMGCLMLLASAVSHWAGILGIEENNSLHRNQRNVLDVNANSNGRGLLWADDENFTEIQGEHRHRKNCTEPALLQLLECPINGTVCGNLLEFCSFFLHVGSRSQSKEPLKM</sequence>
<evidence type="ECO:0000313" key="3">
    <source>
        <dbReference type="Proteomes" id="UP000824782"/>
    </source>
</evidence>
<evidence type="ECO:0000313" key="2">
    <source>
        <dbReference type="EMBL" id="KAG8549365.1"/>
    </source>
</evidence>
<keyword evidence="3" id="KW-1185">Reference proteome</keyword>
<organism evidence="2 3">
    <name type="scientific">Engystomops pustulosus</name>
    <name type="common">Tungara frog</name>
    <name type="synonym">Physalaemus pustulosus</name>
    <dbReference type="NCBI Taxonomy" id="76066"/>
    <lineage>
        <taxon>Eukaryota</taxon>
        <taxon>Metazoa</taxon>
        <taxon>Chordata</taxon>
        <taxon>Craniata</taxon>
        <taxon>Vertebrata</taxon>
        <taxon>Euteleostomi</taxon>
        <taxon>Amphibia</taxon>
        <taxon>Batrachia</taxon>
        <taxon>Anura</taxon>
        <taxon>Neobatrachia</taxon>
        <taxon>Hyloidea</taxon>
        <taxon>Leptodactylidae</taxon>
        <taxon>Leiuperinae</taxon>
        <taxon>Engystomops</taxon>
    </lineage>
</organism>
<keyword evidence="1" id="KW-1133">Transmembrane helix</keyword>
<name>A0AAV6ZPW9_ENGPU</name>
<keyword evidence="1" id="KW-0812">Transmembrane</keyword>
<feature type="transmembrane region" description="Helical" evidence="1">
    <location>
        <begin position="35"/>
        <end position="57"/>
    </location>
</feature>
<comment type="caution">
    <text evidence="2">The sequence shown here is derived from an EMBL/GenBank/DDBJ whole genome shotgun (WGS) entry which is preliminary data.</text>
</comment>
<proteinExistence type="predicted"/>
<dbReference type="AlphaFoldDB" id="A0AAV6ZPW9"/>
<gene>
    <name evidence="2" type="ORF">GDO81_021429</name>
</gene>
<accession>A0AAV6ZPW9</accession>
<dbReference type="Proteomes" id="UP000824782">
    <property type="component" value="Unassembled WGS sequence"/>
</dbReference>
<keyword evidence="1" id="KW-0472">Membrane</keyword>